<reference evidence="2 3" key="1">
    <citation type="submission" date="2015-04" db="EMBL/GenBank/DDBJ databases">
        <authorList>
            <person name="Heijne W.H."/>
            <person name="Fedorova N.D."/>
            <person name="Nierman W.C."/>
            <person name="Vollebregt A.W."/>
            <person name="Zhao Z."/>
            <person name="Wu L."/>
            <person name="Kumar M."/>
            <person name="Stam H."/>
            <person name="van den Berg M.A."/>
            <person name="Pel H.J."/>
        </authorList>
    </citation>
    <scope>NUCLEOTIDE SEQUENCE [LARGE SCALE GENOMIC DNA]</scope>
    <source>
        <strain evidence="2 3">CBS 393.64</strain>
    </source>
</reference>
<organism evidence="2 3">
    <name type="scientific">Rasamsonia emersonii (strain ATCC 16479 / CBS 393.64 / IMI 116815)</name>
    <dbReference type="NCBI Taxonomy" id="1408163"/>
    <lineage>
        <taxon>Eukaryota</taxon>
        <taxon>Fungi</taxon>
        <taxon>Dikarya</taxon>
        <taxon>Ascomycota</taxon>
        <taxon>Pezizomycotina</taxon>
        <taxon>Eurotiomycetes</taxon>
        <taxon>Eurotiomycetidae</taxon>
        <taxon>Eurotiales</taxon>
        <taxon>Trichocomaceae</taxon>
        <taxon>Rasamsonia</taxon>
    </lineage>
</organism>
<comment type="caution">
    <text evidence="2">The sequence shown here is derived from an EMBL/GenBank/DDBJ whole genome shotgun (WGS) entry which is preliminary data.</text>
</comment>
<dbReference type="SUPFAM" id="SSF56112">
    <property type="entry name" value="Protein kinase-like (PK-like)"/>
    <property type="match status" value="1"/>
</dbReference>
<name>A0A0F4YMX9_RASE3</name>
<dbReference type="OrthoDB" id="2156052at2759"/>
<dbReference type="Gene3D" id="1.10.510.10">
    <property type="entry name" value="Transferase(Phosphotransferase) domain 1"/>
    <property type="match status" value="1"/>
</dbReference>
<dbReference type="AlphaFoldDB" id="A0A0F4YMX9"/>
<feature type="region of interest" description="Disordered" evidence="1">
    <location>
        <begin position="69"/>
        <end position="132"/>
    </location>
</feature>
<dbReference type="EMBL" id="LASV01000373">
    <property type="protein sequence ID" value="KKA19186.1"/>
    <property type="molecule type" value="Genomic_DNA"/>
</dbReference>
<sequence length="132" mass="15063">FGPRICYKDNEHWFLQKREVALSKIRSFGVIHKDVAWRNVLWNEETSSAIMIDFEDAILTLTLQSRSRHLNAQKPQSDKSLLSLDRGPSRQPLNQVSGNHFNRKGNHKPGNGSDDEQLLVPLVEPLTAPIDH</sequence>
<evidence type="ECO:0008006" key="4">
    <source>
        <dbReference type="Google" id="ProtNLM"/>
    </source>
</evidence>
<gene>
    <name evidence="2" type="ORF">T310_6851</name>
</gene>
<dbReference type="GeneID" id="25319133"/>
<evidence type="ECO:0000313" key="2">
    <source>
        <dbReference type="EMBL" id="KKA19186.1"/>
    </source>
</evidence>
<feature type="non-terminal residue" evidence="2">
    <location>
        <position position="1"/>
    </location>
</feature>
<dbReference type="Proteomes" id="UP000053958">
    <property type="component" value="Unassembled WGS sequence"/>
</dbReference>
<dbReference type="InterPro" id="IPR011009">
    <property type="entry name" value="Kinase-like_dom_sf"/>
</dbReference>
<evidence type="ECO:0000256" key="1">
    <source>
        <dbReference type="SAM" id="MobiDB-lite"/>
    </source>
</evidence>
<keyword evidence="3" id="KW-1185">Reference proteome</keyword>
<feature type="compositionally biased region" description="Polar residues" evidence="1">
    <location>
        <begin position="91"/>
        <end position="100"/>
    </location>
</feature>
<evidence type="ECO:0000313" key="3">
    <source>
        <dbReference type="Proteomes" id="UP000053958"/>
    </source>
</evidence>
<dbReference type="RefSeq" id="XP_013325798.1">
    <property type="nucleotide sequence ID" value="XM_013470344.1"/>
</dbReference>
<protein>
    <recommendedName>
        <fullName evidence="4">Protein kinase domain-containing protein</fullName>
    </recommendedName>
</protein>
<proteinExistence type="predicted"/>
<accession>A0A0F4YMX9</accession>